<evidence type="ECO:0000256" key="3">
    <source>
        <dbReference type="ARBA" id="ARBA00022676"/>
    </source>
</evidence>
<protein>
    <recommendedName>
        <fullName evidence="13">beta-galactoside alpha-(2,6)-sialyltransferase</fullName>
        <ecNumber evidence="13">2.4.3.1</ecNumber>
    </recommendedName>
</protein>
<evidence type="ECO:0000256" key="8">
    <source>
        <dbReference type="ARBA" id="ARBA00023034"/>
    </source>
</evidence>
<evidence type="ECO:0000256" key="10">
    <source>
        <dbReference type="ARBA" id="ARBA00023157"/>
    </source>
</evidence>
<dbReference type="GO" id="GO:0003835">
    <property type="term" value="F:beta-galactoside alpha-2,6-sialyltransferase activity"/>
    <property type="evidence" value="ECO:0007669"/>
    <property type="project" value="UniProtKB-EC"/>
</dbReference>
<comment type="similarity">
    <text evidence="2">Belongs to the glycosyltransferase 29 family.</text>
</comment>
<evidence type="ECO:0000256" key="5">
    <source>
        <dbReference type="ARBA" id="ARBA00022692"/>
    </source>
</evidence>
<dbReference type="Gene3D" id="3.90.1480.20">
    <property type="entry name" value="Glycosyl transferase family 29"/>
    <property type="match status" value="1"/>
</dbReference>
<accession>A0A7S0R8M4</accession>
<comment type="catalytic activity">
    <reaction evidence="12">
        <text>a beta-D-galactoside + CMP-N-acetyl-beta-neuraminate = an N-acetyl-alpha-neuraminyl-(2-&gt;6)-beta-D-galactosyl derivative + CMP + H(+)</text>
        <dbReference type="Rhea" id="RHEA:52104"/>
        <dbReference type="ChEBI" id="CHEBI:15378"/>
        <dbReference type="ChEBI" id="CHEBI:28034"/>
        <dbReference type="ChEBI" id="CHEBI:57812"/>
        <dbReference type="ChEBI" id="CHEBI:60377"/>
        <dbReference type="ChEBI" id="CHEBI:136398"/>
        <dbReference type="EC" id="2.4.3.1"/>
    </reaction>
</comment>
<dbReference type="Pfam" id="PF00777">
    <property type="entry name" value="Glyco_transf_29"/>
    <property type="match status" value="2"/>
</dbReference>
<keyword evidence="8" id="KW-0333">Golgi apparatus</keyword>
<keyword evidence="9" id="KW-0472">Membrane</keyword>
<keyword evidence="4" id="KW-0808">Transferase</keyword>
<dbReference type="EC" id="2.4.3.1" evidence="13"/>
<evidence type="ECO:0000256" key="14">
    <source>
        <dbReference type="SAM" id="SignalP"/>
    </source>
</evidence>
<evidence type="ECO:0000256" key="13">
    <source>
        <dbReference type="ARBA" id="ARBA00034329"/>
    </source>
</evidence>
<proteinExistence type="inferred from homology"/>
<dbReference type="InterPro" id="IPR038578">
    <property type="entry name" value="GT29-like_sf"/>
</dbReference>
<keyword evidence="3" id="KW-0328">Glycosyltransferase</keyword>
<dbReference type="AlphaFoldDB" id="A0A7S0R8M4"/>
<keyword evidence="5" id="KW-0812">Transmembrane</keyword>
<evidence type="ECO:0000313" key="15">
    <source>
        <dbReference type="EMBL" id="CAD8670483.1"/>
    </source>
</evidence>
<sequence>MAVTLTHLLVVAVVLHSLCRGTVAVPFQSNSRQGSVRRYFYAGGKREFVRHKLFPPQQHYINNNKHILETAGHASSSEKNSTMPSFHHNGRCPILWSDSPFCPKPPPMPTWCLKPMQSTKSVKILEIAMRLGSRDRSIMNGGIFLKHVKAQQIRTSAENFHHFTLSQRNLWALEVLVGSGVLKKGTIQMVPAGDLPSSADLSTCAVVGSSGALLGTGTGEVIDQHTTVIRFNDAPTKGYETDVGSKTTVRLQNPERAGWSEQPSEICLVKGYNELGKTSCRMMAFSPQFNEYTKWYWKLHPHPTYRPVKFLGQDRIKMSTGFMGIVLALHLCERVDIYGFTQSKGHYFSKPQTRGAILWQNRHPWDLETGCLQKLAQLPRVIWHS</sequence>
<gene>
    <name evidence="15" type="ORF">POBO1169_LOCUS10463</name>
</gene>
<evidence type="ECO:0000256" key="12">
    <source>
        <dbReference type="ARBA" id="ARBA00034249"/>
    </source>
</evidence>
<evidence type="ECO:0000256" key="11">
    <source>
        <dbReference type="ARBA" id="ARBA00023180"/>
    </source>
</evidence>
<keyword evidence="14" id="KW-0732">Signal</keyword>
<feature type="signal peptide" evidence="14">
    <location>
        <begin position="1"/>
        <end position="24"/>
    </location>
</feature>
<dbReference type="CDD" id="cd19952">
    <property type="entry name" value="GT29"/>
    <property type="match status" value="1"/>
</dbReference>
<organism evidence="15">
    <name type="scientific">Pyramimonas obovata</name>
    <dbReference type="NCBI Taxonomy" id="1411642"/>
    <lineage>
        <taxon>Eukaryota</taxon>
        <taxon>Viridiplantae</taxon>
        <taxon>Chlorophyta</taxon>
        <taxon>Pyramimonadophyceae</taxon>
        <taxon>Pyramimonadales</taxon>
        <taxon>Pyramimonadaceae</taxon>
        <taxon>Pyramimonas</taxon>
        <taxon>Pyramimonas incertae sedis</taxon>
    </lineage>
</organism>
<evidence type="ECO:0000256" key="7">
    <source>
        <dbReference type="ARBA" id="ARBA00022989"/>
    </source>
</evidence>
<evidence type="ECO:0000256" key="6">
    <source>
        <dbReference type="ARBA" id="ARBA00022968"/>
    </source>
</evidence>
<dbReference type="PANTHER" id="PTHR46059:SF1">
    <property type="entry name" value="BETA-GALACTOSIDE ALPHA-2,6-SIALYLTRANSFERASE"/>
    <property type="match status" value="1"/>
</dbReference>
<evidence type="ECO:0000256" key="1">
    <source>
        <dbReference type="ARBA" id="ARBA00004447"/>
    </source>
</evidence>
<feature type="chain" id="PRO_5030707073" description="beta-galactoside alpha-(2,6)-sialyltransferase" evidence="14">
    <location>
        <begin position="25"/>
        <end position="385"/>
    </location>
</feature>
<evidence type="ECO:0000256" key="4">
    <source>
        <dbReference type="ARBA" id="ARBA00022679"/>
    </source>
</evidence>
<evidence type="ECO:0000256" key="9">
    <source>
        <dbReference type="ARBA" id="ARBA00023136"/>
    </source>
</evidence>
<dbReference type="PANTHER" id="PTHR46059">
    <property type="entry name" value="BETA-GALACTOSIDE ALPHA-2,6-SIALYLTRANSFERASE"/>
    <property type="match status" value="1"/>
</dbReference>
<comment type="subcellular location">
    <subcellularLocation>
        <location evidence="1">Golgi apparatus</location>
        <location evidence="1">Golgi stack membrane</location>
        <topology evidence="1">Single-pass type II membrane protein</topology>
    </subcellularLocation>
</comment>
<dbReference type="GO" id="GO:0032580">
    <property type="term" value="C:Golgi cisterna membrane"/>
    <property type="evidence" value="ECO:0007669"/>
    <property type="project" value="UniProtKB-SubCell"/>
</dbReference>
<name>A0A7S0R8M4_9CHLO</name>
<dbReference type="InterPro" id="IPR001675">
    <property type="entry name" value="Glyco_trans_29"/>
</dbReference>
<dbReference type="EMBL" id="HBFA01020462">
    <property type="protein sequence ID" value="CAD8670483.1"/>
    <property type="molecule type" value="Transcribed_RNA"/>
</dbReference>
<evidence type="ECO:0000256" key="2">
    <source>
        <dbReference type="ARBA" id="ARBA00006003"/>
    </source>
</evidence>
<keyword evidence="11" id="KW-0325">Glycoprotein</keyword>
<keyword evidence="10" id="KW-1015">Disulfide bond</keyword>
<keyword evidence="7" id="KW-1133">Transmembrane helix</keyword>
<reference evidence="15" key="1">
    <citation type="submission" date="2021-01" db="EMBL/GenBank/DDBJ databases">
        <authorList>
            <person name="Corre E."/>
            <person name="Pelletier E."/>
            <person name="Niang G."/>
            <person name="Scheremetjew M."/>
            <person name="Finn R."/>
            <person name="Kale V."/>
            <person name="Holt S."/>
            <person name="Cochrane G."/>
            <person name="Meng A."/>
            <person name="Brown T."/>
            <person name="Cohen L."/>
        </authorList>
    </citation>
    <scope>NUCLEOTIDE SEQUENCE</scope>
    <source>
        <strain evidence="15">CCMP722</strain>
    </source>
</reference>
<keyword evidence="6" id="KW-0735">Signal-anchor</keyword>